<protein>
    <submittedName>
        <fullName evidence="1">Uncharacterized protein</fullName>
    </submittedName>
</protein>
<evidence type="ECO:0000313" key="1">
    <source>
        <dbReference type="EMBL" id="KAF7542458.1"/>
    </source>
</evidence>
<dbReference type="SUPFAM" id="SSF53474">
    <property type="entry name" value="alpha/beta-Hydrolases"/>
    <property type="match status" value="1"/>
</dbReference>
<keyword evidence="2" id="KW-1185">Reference proteome</keyword>
<organism evidence="1 2">
    <name type="scientific">Cylindrodendrum hubeiense</name>
    <dbReference type="NCBI Taxonomy" id="595255"/>
    <lineage>
        <taxon>Eukaryota</taxon>
        <taxon>Fungi</taxon>
        <taxon>Dikarya</taxon>
        <taxon>Ascomycota</taxon>
        <taxon>Pezizomycotina</taxon>
        <taxon>Sordariomycetes</taxon>
        <taxon>Hypocreomycetidae</taxon>
        <taxon>Hypocreales</taxon>
        <taxon>Nectriaceae</taxon>
        <taxon>Cylindrodendrum</taxon>
    </lineage>
</organism>
<reference evidence="1" key="1">
    <citation type="submission" date="2020-03" db="EMBL/GenBank/DDBJ databases">
        <title>Draft Genome Sequence of Cylindrodendrum hubeiense.</title>
        <authorList>
            <person name="Buettner E."/>
            <person name="Kellner H."/>
        </authorList>
    </citation>
    <scope>NUCLEOTIDE SEQUENCE</scope>
    <source>
        <strain evidence="1">IHI 201604</strain>
    </source>
</reference>
<accession>A0A9P5GWX1</accession>
<dbReference type="Gene3D" id="3.40.50.1820">
    <property type="entry name" value="alpha/beta hydrolase"/>
    <property type="match status" value="1"/>
</dbReference>
<comment type="caution">
    <text evidence="1">The sequence shown here is derived from an EMBL/GenBank/DDBJ whole genome shotgun (WGS) entry which is preliminary data.</text>
</comment>
<dbReference type="Proteomes" id="UP000722485">
    <property type="component" value="Unassembled WGS sequence"/>
</dbReference>
<dbReference type="EMBL" id="JAANBB010000444">
    <property type="protein sequence ID" value="KAF7542458.1"/>
    <property type="molecule type" value="Genomic_DNA"/>
</dbReference>
<dbReference type="OrthoDB" id="294702at2759"/>
<name>A0A9P5GWX1_9HYPO</name>
<sequence>MRQAADHVVQFSADGGAAKEATKDQKEQRTIPEVREELVRVLFDEPFAQGAAAAVHEAKLLSSQDWGFKLEDVDYDAVRLWHGAQDTNAPAVMIRYMADKLPHALLREFQGDTHYTMFKHMEAALSELVPEGPGRGVKAT</sequence>
<proteinExistence type="predicted"/>
<dbReference type="InterPro" id="IPR029058">
    <property type="entry name" value="AB_hydrolase_fold"/>
</dbReference>
<gene>
    <name evidence="1" type="ORF">G7Z17_g11553</name>
</gene>
<evidence type="ECO:0000313" key="2">
    <source>
        <dbReference type="Proteomes" id="UP000722485"/>
    </source>
</evidence>
<dbReference type="AlphaFoldDB" id="A0A9P5GWX1"/>